<dbReference type="GO" id="GO:0004497">
    <property type="term" value="F:monooxygenase activity"/>
    <property type="evidence" value="ECO:0007669"/>
    <property type="project" value="TreeGrafter"/>
</dbReference>
<gene>
    <name evidence="4" type="ORF">GLAREA_12100</name>
</gene>
<dbReference type="PANTHER" id="PTHR31495:SF0">
    <property type="entry name" value="BINDING PROTEIN CALEOSIN, PUTATIVE (AFU_ORTHOLOGUE AFUA_5G13750)-RELATED"/>
    <property type="match status" value="1"/>
</dbReference>
<dbReference type="EMBL" id="KE145360">
    <property type="protein sequence ID" value="EPE32018.1"/>
    <property type="molecule type" value="Genomic_DNA"/>
</dbReference>
<feature type="region of interest" description="Disordered" evidence="2">
    <location>
        <begin position="34"/>
        <end position="53"/>
    </location>
</feature>
<protein>
    <recommendedName>
        <fullName evidence="6">Caleosin-domain-containing protein</fullName>
    </recommendedName>
</protein>
<evidence type="ECO:0000256" key="3">
    <source>
        <dbReference type="SAM" id="Phobius"/>
    </source>
</evidence>
<proteinExistence type="inferred from homology"/>
<organism evidence="4 5">
    <name type="scientific">Glarea lozoyensis (strain ATCC 20868 / MF5171)</name>
    <dbReference type="NCBI Taxonomy" id="1116229"/>
    <lineage>
        <taxon>Eukaryota</taxon>
        <taxon>Fungi</taxon>
        <taxon>Dikarya</taxon>
        <taxon>Ascomycota</taxon>
        <taxon>Pezizomycotina</taxon>
        <taxon>Leotiomycetes</taxon>
        <taxon>Helotiales</taxon>
        <taxon>Helotiaceae</taxon>
        <taxon>Glarea</taxon>
    </lineage>
</organism>
<dbReference type="KEGG" id="glz:GLAREA_12100"/>
<dbReference type="Pfam" id="PF05042">
    <property type="entry name" value="Caleosin"/>
    <property type="match status" value="1"/>
</dbReference>
<evidence type="ECO:0000256" key="2">
    <source>
        <dbReference type="SAM" id="MobiDB-lite"/>
    </source>
</evidence>
<comment type="similarity">
    <text evidence="1">Belongs to the caleosin family.</text>
</comment>
<evidence type="ECO:0000313" key="4">
    <source>
        <dbReference type="EMBL" id="EPE32018.1"/>
    </source>
</evidence>
<feature type="transmembrane region" description="Helical" evidence="3">
    <location>
        <begin position="239"/>
        <end position="256"/>
    </location>
</feature>
<reference evidence="4 5" key="1">
    <citation type="journal article" date="2013" name="BMC Genomics">
        <title>Genomics-driven discovery of the pneumocandin biosynthetic gene cluster in the fungus Glarea lozoyensis.</title>
        <authorList>
            <person name="Chen L."/>
            <person name="Yue Q."/>
            <person name="Zhang X."/>
            <person name="Xiang M."/>
            <person name="Wang C."/>
            <person name="Li S."/>
            <person name="Che Y."/>
            <person name="Ortiz-Lopez F.J."/>
            <person name="Bills G.F."/>
            <person name="Liu X."/>
            <person name="An Z."/>
        </authorList>
    </citation>
    <scope>NUCLEOTIDE SEQUENCE [LARGE SCALE GENOMIC DNA]</scope>
    <source>
        <strain evidence="5">ATCC 20868 / MF5171</strain>
    </source>
</reference>
<dbReference type="STRING" id="1116229.S3E0E9"/>
<keyword evidence="5" id="KW-1185">Reference proteome</keyword>
<dbReference type="GO" id="GO:0005509">
    <property type="term" value="F:calcium ion binding"/>
    <property type="evidence" value="ECO:0007669"/>
    <property type="project" value="TreeGrafter"/>
</dbReference>
<dbReference type="RefSeq" id="XP_008081073.1">
    <property type="nucleotide sequence ID" value="XM_008082882.1"/>
</dbReference>
<dbReference type="HOGENOM" id="CLU_062049_0_0_1"/>
<sequence>MYDVEDDKTYMKRTNSQQNQHNPTLDFISQTEKMEPNTASHRTPHSELTNGINKQSVVSSIPSVPVTVERKPFIQPDNDQVVQHTGTPRANIAVTKDHPEGTTENDWASKHRDQSVLQQHCDFFDRDHDGIIWPQDTYVGFHRVGFNILLSLLAVFIIHANFSYPTSPSWLPDPFFRVYLKNVHKAKHGSDSGTYDTEGRFVPQKFEDIFAKYSEGKDGITIYDVSKLLKGQRLIADPIGWGGAFFEWLATYIMLWPEDGKMRKEDIRGIYDGSLFYTIAERREKKQSEKSIGRNLLGKLATAVDKTGL</sequence>
<name>S3E0E9_GLAL2</name>
<accession>S3E0E9</accession>
<dbReference type="OMA" id="WGGAFFE"/>
<dbReference type="AlphaFoldDB" id="S3E0E9"/>
<evidence type="ECO:0000313" key="5">
    <source>
        <dbReference type="Proteomes" id="UP000016922"/>
    </source>
</evidence>
<feature type="region of interest" description="Disordered" evidence="2">
    <location>
        <begin position="1"/>
        <end position="24"/>
    </location>
</feature>
<evidence type="ECO:0008006" key="6">
    <source>
        <dbReference type="Google" id="ProtNLM"/>
    </source>
</evidence>
<keyword evidence="3" id="KW-0472">Membrane</keyword>
<dbReference type="GeneID" id="19471141"/>
<dbReference type="Proteomes" id="UP000016922">
    <property type="component" value="Unassembled WGS sequence"/>
</dbReference>
<keyword evidence="3" id="KW-1133">Transmembrane helix</keyword>
<feature type="compositionally biased region" description="Polar residues" evidence="2">
    <location>
        <begin position="12"/>
        <end position="24"/>
    </location>
</feature>
<dbReference type="InterPro" id="IPR007736">
    <property type="entry name" value="Caleosin-related"/>
</dbReference>
<keyword evidence="3" id="KW-0812">Transmembrane</keyword>
<feature type="transmembrane region" description="Helical" evidence="3">
    <location>
        <begin position="144"/>
        <end position="164"/>
    </location>
</feature>
<evidence type="ECO:0000256" key="1">
    <source>
        <dbReference type="ARBA" id="ARBA00006765"/>
    </source>
</evidence>
<dbReference type="eggNOG" id="ENOG502QQD0">
    <property type="taxonomic scope" value="Eukaryota"/>
</dbReference>
<dbReference type="PANTHER" id="PTHR31495">
    <property type="entry name" value="PEROXYGENASE 3-RELATED"/>
    <property type="match status" value="1"/>
</dbReference>
<dbReference type="OrthoDB" id="640742at2759"/>